<dbReference type="InterPro" id="IPR057204">
    <property type="entry name" value="DUF7882"/>
</dbReference>
<reference evidence="2 3" key="1">
    <citation type="submission" date="2020-08" db="EMBL/GenBank/DDBJ databases">
        <title>Sequencing the genomes of 1000 actinobacteria strains.</title>
        <authorList>
            <person name="Klenk H.-P."/>
        </authorList>
    </citation>
    <scope>NUCLEOTIDE SEQUENCE [LARGE SCALE GENOMIC DNA]</scope>
    <source>
        <strain evidence="2 3">DSM 21065</strain>
    </source>
</reference>
<evidence type="ECO:0000259" key="1">
    <source>
        <dbReference type="Pfam" id="PF25355"/>
    </source>
</evidence>
<sequence>MGKFMYGTPATSVEFDDRTLAHLKVVIIAKLRRGESFTFTWANTPESGGGHNSIWLNPSVPLQFEFYGSKDPLLNRTWLEELVRLTNTPAGLHVVPEPPEVANVATPAVKSALKPTATQGTKLHGAR</sequence>
<evidence type="ECO:0000313" key="3">
    <source>
        <dbReference type="Proteomes" id="UP000561726"/>
    </source>
</evidence>
<comment type="caution">
    <text evidence="2">The sequence shown here is derived from an EMBL/GenBank/DDBJ whole genome shotgun (WGS) entry which is preliminary data.</text>
</comment>
<gene>
    <name evidence="2" type="ORF">BJ997_004162</name>
</gene>
<dbReference type="RefSeq" id="WP_236629025.1">
    <property type="nucleotide sequence ID" value="NZ_JACHBQ010000001.1"/>
</dbReference>
<feature type="domain" description="DUF7882" evidence="1">
    <location>
        <begin position="1"/>
        <end position="97"/>
    </location>
</feature>
<evidence type="ECO:0000313" key="2">
    <source>
        <dbReference type="EMBL" id="MBB5643614.1"/>
    </source>
</evidence>
<dbReference type="EMBL" id="JACHBQ010000001">
    <property type="protein sequence ID" value="MBB5643614.1"/>
    <property type="molecule type" value="Genomic_DNA"/>
</dbReference>
<name>A0A7W9E6N7_9MICO</name>
<accession>A0A7W9E6N7</accession>
<organism evidence="2 3">
    <name type="scientific">Cryobacterium roopkundense</name>
    <dbReference type="NCBI Taxonomy" id="1001240"/>
    <lineage>
        <taxon>Bacteria</taxon>
        <taxon>Bacillati</taxon>
        <taxon>Actinomycetota</taxon>
        <taxon>Actinomycetes</taxon>
        <taxon>Micrococcales</taxon>
        <taxon>Microbacteriaceae</taxon>
        <taxon>Cryobacterium</taxon>
    </lineage>
</organism>
<proteinExistence type="predicted"/>
<dbReference type="Proteomes" id="UP000561726">
    <property type="component" value="Unassembled WGS sequence"/>
</dbReference>
<dbReference type="AlphaFoldDB" id="A0A7W9E6N7"/>
<protein>
    <recommendedName>
        <fullName evidence="1">DUF7882 domain-containing protein</fullName>
    </recommendedName>
</protein>
<dbReference type="Pfam" id="PF25355">
    <property type="entry name" value="DUF7882"/>
    <property type="match status" value="1"/>
</dbReference>